<feature type="compositionally biased region" description="Basic and acidic residues" evidence="1">
    <location>
        <begin position="175"/>
        <end position="190"/>
    </location>
</feature>
<protein>
    <submittedName>
        <fullName evidence="2">Uncharacterized protein</fullName>
    </submittedName>
</protein>
<accession>A0AAV1F5Q5</accession>
<dbReference type="EMBL" id="OY660868">
    <property type="protein sequence ID" value="CAJ1055952.1"/>
    <property type="molecule type" value="Genomic_DNA"/>
</dbReference>
<name>A0AAV1F5Q5_XYRNO</name>
<reference evidence="2" key="1">
    <citation type="submission" date="2023-08" db="EMBL/GenBank/DDBJ databases">
        <authorList>
            <person name="Alioto T."/>
            <person name="Alioto T."/>
            <person name="Gomez Garrido J."/>
        </authorList>
    </citation>
    <scope>NUCLEOTIDE SEQUENCE</scope>
</reference>
<evidence type="ECO:0000313" key="2">
    <source>
        <dbReference type="EMBL" id="CAJ1055952.1"/>
    </source>
</evidence>
<organism evidence="2 3">
    <name type="scientific">Xyrichtys novacula</name>
    <name type="common">Pearly razorfish</name>
    <name type="synonym">Hemipteronotus novacula</name>
    <dbReference type="NCBI Taxonomy" id="13765"/>
    <lineage>
        <taxon>Eukaryota</taxon>
        <taxon>Metazoa</taxon>
        <taxon>Chordata</taxon>
        <taxon>Craniata</taxon>
        <taxon>Vertebrata</taxon>
        <taxon>Euteleostomi</taxon>
        <taxon>Actinopterygii</taxon>
        <taxon>Neopterygii</taxon>
        <taxon>Teleostei</taxon>
        <taxon>Neoteleostei</taxon>
        <taxon>Acanthomorphata</taxon>
        <taxon>Eupercaria</taxon>
        <taxon>Labriformes</taxon>
        <taxon>Labridae</taxon>
        <taxon>Xyrichtys</taxon>
    </lineage>
</organism>
<keyword evidence="3" id="KW-1185">Reference proteome</keyword>
<sequence>MATPCVDKLAEDQSDFGFGGWDLYILALSASPQGHFGGLAPRTNAATPHYSKTTMSGKVKDASVAAAGVLTVQQLLVKSFCVNHTSIILTQTSTDPTAENCAPVEVQRKGDAGDARQDRGLVRESVRRSRFWTGGYRFVAEEETTGISPHRVQSTDNPECAPTPKNKQPSPRMSTHRDVSYLDSLLRHPLPDPGVKLVAGR</sequence>
<feature type="region of interest" description="Disordered" evidence="1">
    <location>
        <begin position="143"/>
        <end position="201"/>
    </location>
</feature>
<feature type="compositionally biased region" description="Polar residues" evidence="1">
    <location>
        <begin position="145"/>
        <end position="157"/>
    </location>
</feature>
<evidence type="ECO:0000256" key="1">
    <source>
        <dbReference type="SAM" id="MobiDB-lite"/>
    </source>
</evidence>
<dbReference type="Proteomes" id="UP001178508">
    <property type="component" value="Chromosome 5"/>
</dbReference>
<proteinExistence type="predicted"/>
<dbReference type="AlphaFoldDB" id="A0AAV1F5Q5"/>
<gene>
    <name evidence="2" type="ORF">XNOV1_A031657</name>
</gene>
<evidence type="ECO:0000313" key="3">
    <source>
        <dbReference type="Proteomes" id="UP001178508"/>
    </source>
</evidence>